<sequence length="145" mass="16335">MSSPRASAAELGSSQPPWYEEKSSTLRSSDVPFIKEKGGMSDSFEVIIPGPDERAHRPPQGFHSFYINQLEMGLRFPLPRFIAELCQHIKISPGQLAPKSYSFVLSLAILLRYHNHPLVPYVLMQLISGWAPGKKIRSVFIMPKQ</sequence>
<gene>
    <name evidence="2" type="ORF">F511_42474</name>
</gene>
<feature type="region of interest" description="Disordered" evidence="1">
    <location>
        <begin position="1"/>
        <end position="27"/>
    </location>
</feature>
<dbReference type="EMBL" id="KV017339">
    <property type="protein sequence ID" value="KZV18584.1"/>
    <property type="molecule type" value="Genomic_DNA"/>
</dbReference>
<organism evidence="2 3">
    <name type="scientific">Dorcoceras hygrometricum</name>
    <dbReference type="NCBI Taxonomy" id="472368"/>
    <lineage>
        <taxon>Eukaryota</taxon>
        <taxon>Viridiplantae</taxon>
        <taxon>Streptophyta</taxon>
        <taxon>Embryophyta</taxon>
        <taxon>Tracheophyta</taxon>
        <taxon>Spermatophyta</taxon>
        <taxon>Magnoliopsida</taxon>
        <taxon>eudicotyledons</taxon>
        <taxon>Gunneridae</taxon>
        <taxon>Pentapetalae</taxon>
        <taxon>asterids</taxon>
        <taxon>lamiids</taxon>
        <taxon>Lamiales</taxon>
        <taxon>Gesneriaceae</taxon>
        <taxon>Didymocarpoideae</taxon>
        <taxon>Trichosporeae</taxon>
        <taxon>Loxocarpinae</taxon>
        <taxon>Dorcoceras</taxon>
    </lineage>
</organism>
<name>A0A2Z7AH41_9LAMI</name>
<proteinExistence type="predicted"/>
<reference evidence="2 3" key="1">
    <citation type="journal article" date="2015" name="Proc. Natl. Acad. Sci. U.S.A.">
        <title>The resurrection genome of Boea hygrometrica: A blueprint for survival of dehydration.</title>
        <authorList>
            <person name="Xiao L."/>
            <person name="Yang G."/>
            <person name="Zhang L."/>
            <person name="Yang X."/>
            <person name="Zhao S."/>
            <person name="Ji Z."/>
            <person name="Zhou Q."/>
            <person name="Hu M."/>
            <person name="Wang Y."/>
            <person name="Chen M."/>
            <person name="Xu Y."/>
            <person name="Jin H."/>
            <person name="Xiao X."/>
            <person name="Hu G."/>
            <person name="Bao F."/>
            <person name="Hu Y."/>
            <person name="Wan P."/>
            <person name="Li L."/>
            <person name="Deng X."/>
            <person name="Kuang T."/>
            <person name="Xiang C."/>
            <person name="Zhu J.K."/>
            <person name="Oliver M.J."/>
            <person name="He Y."/>
        </authorList>
    </citation>
    <scope>NUCLEOTIDE SEQUENCE [LARGE SCALE GENOMIC DNA]</scope>
    <source>
        <strain evidence="3">cv. XS01</strain>
    </source>
</reference>
<dbReference type="Proteomes" id="UP000250235">
    <property type="component" value="Unassembled WGS sequence"/>
</dbReference>
<dbReference type="AlphaFoldDB" id="A0A2Z7AH41"/>
<accession>A0A2Z7AH41</accession>
<protein>
    <submittedName>
        <fullName evidence="2">Uncharacterized protein</fullName>
    </submittedName>
</protein>
<evidence type="ECO:0000313" key="2">
    <source>
        <dbReference type="EMBL" id="KZV18584.1"/>
    </source>
</evidence>
<evidence type="ECO:0000313" key="3">
    <source>
        <dbReference type="Proteomes" id="UP000250235"/>
    </source>
</evidence>
<keyword evidence="3" id="KW-1185">Reference proteome</keyword>
<evidence type="ECO:0000256" key="1">
    <source>
        <dbReference type="SAM" id="MobiDB-lite"/>
    </source>
</evidence>